<dbReference type="GeneID" id="300654696"/>
<proteinExistence type="predicted"/>
<keyword evidence="2" id="KW-1133">Transmembrane helix</keyword>
<keyword evidence="2" id="KW-0812">Transmembrane</keyword>
<evidence type="ECO:0008006" key="5">
    <source>
        <dbReference type="Google" id="ProtNLM"/>
    </source>
</evidence>
<sequence>MEAIELNSDDTFLLENLKAAFSFAHLALRSMVLANGVALTAILGFYGNVFGSGAQSQIDLGFAATCFVWGLILALAATVLAYAAQLCFAEEVKVSMTGQATLSRTELSSDVRKKTEKRMKRWLWIAGLMRVATLATVIAAGGSFFVGAYGVQVALTGQTVTDNRVGSGAESRMENESSEAQTVQ</sequence>
<name>A0A845QCP0_9HYPH</name>
<reference evidence="3 4" key="1">
    <citation type="journal article" date="2016" name="Int. J. Syst. Evol. Microbiol.">
        <title>Pyruvatibacter mobilis gen. nov., sp. nov., a marine bacterium from the culture broth of Picochlorum sp. 122.</title>
        <authorList>
            <person name="Wang G."/>
            <person name="Tang M."/>
            <person name="Wu H."/>
            <person name="Dai S."/>
            <person name="Li T."/>
            <person name="Chen C."/>
            <person name="He H."/>
            <person name="Fan J."/>
            <person name="Xiang W."/>
            <person name="Li X."/>
        </authorList>
    </citation>
    <scope>NUCLEOTIDE SEQUENCE [LARGE SCALE GENOMIC DNA]</scope>
    <source>
        <strain evidence="3 4">GYP-11</strain>
    </source>
</reference>
<protein>
    <recommendedName>
        <fullName evidence="5">Transmembrane protein</fullName>
    </recommendedName>
</protein>
<comment type="caution">
    <text evidence="3">The sequence shown here is derived from an EMBL/GenBank/DDBJ whole genome shotgun (WGS) entry which is preliminary data.</text>
</comment>
<feature type="transmembrane region" description="Helical" evidence="2">
    <location>
        <begin position="26"/>
        <end position="48"/>
    </location>
</feature>
<evidence type="ECO:0000256" key="2">
    <source>
        <dbReference type="SAM" id="Phobius"/>
    </source>
</evidence>
<dbReference type="RefSeq" id="WP_160587866.1">
    <property type="nucleotide sequence ID" value="NZ_BMHN01000001.1"/>
</dbReference>
<keyword evidence="4" id="KW-1185">Reference proteome</keyword>
<keyword evidence="2" id="KW-0472">Membrane</keyword>
<gene>
    <name evidence="3" type="ORF">GTQ45_09610</name>
</gene>
<evidence type="ECO:0000313" key="3">
    <source>
        <dbReference type="EMBL" id="NBG95986.1"/>
    </source>
</evidence>
<dbReference type="AlphaFoldDB" id="A0A845QCP0"/>
<dbReference type="Proteomes" id="UP000470384">
    <property type="component" value="Unassembled WGS sequence"/>
</dbReference>
<dbReference type="EMBL" id="WXYQ01000006">
    <property type="protein sequence ID" value="NBG95986.1"/>
    <property type="molecule type" value="Genomic_DNA"/>
</dbReference>
<feature type="transmembrane region" description="Helical" evidence="2">
    <location>
        <begin position="122"/>
        <end position="146"/>
    </location>
</feature>
<feature type="region of interest" description="Disordered" evidence="1">
    <location>
        <begin position="164"/>
        <end position="184"/>
    </location>
</feature>
<organism evidence="3 4">
    <name type="scientific">Pyruvatibacter mobilis</name>
    <dbReference type="NCBI Taxonomy" id="1712261"/>
    <lineage>
        <taxon>Bacteria</taxon>
        <taxon>Pseudomonadati</taxon>
        <taxon>Pseudomonadota</taxon>
        <taxon>Alphaproteobacteria</taxon>
        <taxon>Hyphomicrobiales</taxon>
        <taxon>Parvibaculaceae</taxon>
        <taxon>Pyruvatibacter</taxon>
    </lineage>
</organism>
<evidence type="ECO:0000256" key="1">
    <source>
        <dbReference type="SAM" id="MobiDB-lite"/>
    </source>
</evidence>
<evidence type="ECO:0000313" key="4">
    <source>
        <dbReference type="Proteomes" id="UP000470384"/>
    </source>
</evidence>
<feature type="transmembrane region" description="Helical" evidence="2">
    <location>
        <begin position="60"/>
        <end position="83"/>
    </location>
</feature>
<accession>A0A845QCP0</accession>